<dbReference type="HOGENOM" id="CLU_2970832_0_0_7"/>
<dbReference type="Proteomes" id="UP000019140">
    <property type="component" value="Unassembled WGS sequence"/>
</dbReference>
<gene>
    <name evidence="1" type="ORF">ETSY2_51350</name>
</gene>
<organism evidence="1 2">
    <name type="scientific">Candidatus Entotheonella gemina</name>
    <dbReference type="NCBI Taxonomy" id="1429439"/>
    <lineage>
        <taxon>Bacteria</taxon>
        <taxon>Pseudomonadati</taxon>
        <taxon>Nitrospinota/Tectimicrobiota group</taxon>
        <taxon>Candidatus Tectimicrobiota</taxon>
        <taxon>Candidatus Entotheonellia</taxon>
        <taxon>Candidatus Entotheonellales</taxon>
        <taxon>Candidatus Entotheonellaceae</taxon>
        <taxon>Candidatus Entotheonella</taxon>
    </lineage>
</organism>
<name>W4L5Z6_9BACT</name>
<dbReference type="AlphaFoldDB" id="W4L5Z6"/>
<sequence>MSRELTPEEKLWCLEQTIAIVKDAGRGGSTNMREAAGVLQSIYQTLCALRRDAIDEAS</sequence>
<keyword evidence="2" id="KW-1185">Reference proteome</keyword>
<evidence type="ECO:0000313" key="2">
    <source>
        <dbReference type="Proteomes" id="UP000019140"/>
    </source>
</evidence>
<proteinExistence type="predicted"/>
<dbReference type="EMBL" id="AZHX01002640">
    <property type="protein sequence ID" value="ETW93477.1"/>
    <property type="molecule type" value="Genomic_DNA"/>
</dbReference>
<comment type="caution">
    <text evidence="1">The sequence shown here is derived from an EMBL/GenBank/DDBJ whole genome shotgun (WGS) entry which is preliminary data.</text>
</comment>
<evidence type="ECO:0000313" key="1">
    <source>
        <dbReference type="EMBL" id="ETW93477.1"/>
    </source>
</evidence>
<reference evidence="1 2" key="1">
    <citation type="journal article" date="2014" name="Nature">
        <title>An environmental bacterial taxon with a large and distinct metabolic repertoire.</title>
        <authorList>
            <person name="Wilson M.C."/>
            <person name="Mori T."/>
            <person name="Ruckert C."/>
            <person name="Uria A.R."/>
            <person name="Helf M.J."/>
            <person name="Takada K."/>
            <person name="Gernert C."/>
            <person name="Steffens U.A."/>
            <person name="Heycke N."/>
            <person name="Schmitt S."/>
            <person name="Rinke C."/>
            <person name="Helfrich E.J."/>
            <person name="Brachmann A.O."/>
            <person name="Gurgui C."/>
            <person name="Wakimoto T."/>
            <person name="Kracht M."/>
            <person name="Crusemann M."/>
            <person name="Hentschel U."/>
            <person name="Abe I."/>
            <person name="Matsunaga S."/>
            <person name="Kalinowski J."/>
            <person name="Takeyama H."/>
            <person name="Piel J."/>
        </authorList>
    </citation>
    <scope>NUCLEOTIDE SEQUENCE [LARGE SCALE GENOMIC DNA]</scope>
    <source>
        <strain evidence="2">TSY2</strain>
    </source>
</reference>
<protein>
    <submittedName>
        <fullName evidence="1">Uncharacterized protein</fullName>
    </submittedName>
</protein>
<accession>W4L5Z6</accession>